<dbReference type="Proteomes" id="UP001250698">
    <property type="component" value="Unassembled WGS sequence"/>
</dbReference>
<keyword evidence="3" id="KW-1185">Reference proteome</keyword>
<reference evidence="2 3" key="1">
    <citation type="submission" date="2023-10" db="EMBL/GenBank/DDBJ databases">
        <title>Hymenobacter endophyticus sp. nov., an isolate from the leaf tissues of wheat.</title>
        <authorList>
            <person name="Dai Y."/>
        </authorList>
    </citation>
    <scope>NUCLEOTIDE SEQUENCE [LARGE SCALE GENOMIC DNA]</scope>
    <source>
        <strain evidence="2 3">ZK17L-C2</strain>
    </source>
</reference>
<dbReference type="InterPro" id="IPR026444">
    <property type="entry name" value="Secre_tail"/>
</dbReference>
<protein>
    <submittedName>
        <fullName evidence="2">Choice-of-anchor D domain-containing protein</fullName>
    </submittedName>
</protein>
<sequence>MVTPGSLSGFSTTEGLASASQTYVLKGTDLTSGVLVTAPGGYEIAQGTPTSPGSYSSSFTVSQSNATAGRTIYVRLAASATSGPYGTASAPLLVTNTALNAATKNVALDGIVTAQVPAIKVTPGSLSEFTTQVGTASATQSYVLTPTALSAPIVVTAPTGYAVSLTTGGPFANSVEAPATGSTTVYVRLTGAATGSFGGAVTNASGGVSQDVVVNGTVNPAPIAGQVIISQAYGGGGNSNAPYNADFVELHNVTGSPVAIGGWSVQYASGAGSSWSVLAIPANTTLAAGAYFLIRTSSPGTTGAPLPTADLVTSFTLSNSDGKVALVGNTTVLTGTCPTSGILDFVGYGSSTNCYEGNGPTPEPSNATAVVRQSGGCLDTDNNATDFVVGTPTPRNSQGPVNICAPQPEIDVLQASMNLPAGSTVTFGNTPAASTTSIVLDIQNRGTAPLDLTGLPIVTVSGTNAADFSITQPTVASVAAGSSVQFTVLFTPSATGMRSAVLSIASNDLDENPYPLTVRGSGTTSLAATATGMLLLEDNFTYPAGDDLKTHGWVSQGTGSNTITLVTGNNALSGYPLGLVDTTTTRRVKLVPSGDDLHRTFTAPTGATTLYVATTVRVSAATTNGDYFLHFLESGDNSSFRGRVFAKSATGGYQMGLSITGIATYANQVFQLNTTYLLVLKYQTVAGGDIATLYVLPAASATEPSSGLLSVTGNDTYPTLNAVGLRQGGSSAPTLTLDGVRAATGWGATVGQLVFSNPAATIAAGSYHSLTLQNNDVLTPVGAITLEGPLTLTSGLINTDAANTLTLLPTATISSASTLGSYVNGPLKRIVVPVTTPVSFVFPIGKNGKARPAALSVATQTSTTTYTAELFNQSARNSTLMAPLTRVSAFHYTSISPDVQPTGFNGTVTLSFDTDDQVHDPSAETFVVAKRSTSAGPWESIGRSAGSGAASLNNFVAGTLTSGSFSSFSDFALASTDPALTMNPLPVTLVSFEAEAAQTNVRLSWSTASELNNVGFEVQRSTDGKEFQVVAHVKGRGTTTQSQHYTFLDSNASGEQLYYRLRQLDADGKSAYSAVRVINRRVAISLYPNPVHTELMLQAPAATRGTYQVVNTLGRVMLHGVVQGATPIQVSNLPAGIYQIVITTAAGRFAHKLIKE</sequence>
<evidence type="ECO:0000259" key="1">
    <source>
        <dbReference type="PROSITE" id="PS51841"/>
    </source>
</evidence>
<dbReference type="Gene3D" id="2.60.40.1260">
    <property type="entry name" value="Lamin Tail domain"/>
    <property type="match status" value="1"/>
</dbReference>
<dbReference type="InterPro" id="IPR013783">
    <property type="entry name" value="Ig-like_fold"/>
</dbReference>
<dbReference type="NCBIfam" id="NF012200">
    <property type="entry name" value="choice_anch_D"/>
    <property type="match status" value="1"/>
</dbReference>
<feature type="domain" description="LTD" evidence="1">
    <location>
        <begin position="215"/>
        <end position="350"/>
    </location>
</feature>
<gene>
    <name evidence="2" type="ORF">ROI90_13640</name>
</gene>
<dbReference type="RefSeq" id="WP_315998903.1">
    <property type="nucleotide sequence ID" value="NZ_JAWDJT010000008.1"/>
</dbReference>
<dbReference type="SUPFAM" id="SSF74853">
    <property type="entry name" value="Lamin A/C globular tail domain"/>
    <property type="match status" value="1"/>
</dbReference>
<name>A0ABU3TJQ1_9BACT</name>
<dbReference type="PROSITE" id="PS51841">
    <property type="entry name" value="LTD"/>
    <property type="match status" value="1"/>
</dbReference>
<dbReference type="NCBIfam" id="TIGR04183">
    <property type="entry name" value="Por_Secre_tail"/>
    <property type="match status" value="1"/>
</dbReference>
<dbReference type="InterPro" id="IPR001322">
    <property type="entry name" value="Lamin_tail_dom"/>
</dbReference>
<dbReference type="Pfam" id="PF18962">
    <property type="entry name" value="Por_Secre_tail"/>
    <property type="match status" value="1"/>
</dbReference>
<evidence type="ECO:0000313" key="2">
    <source>
        <dbReference type="EMBL" id="MDU0371445.1"/>
    </source>
</evidence>
<dbReference type="EMBL" id="JAWDJT010000008">
    <property type="protein sequence ID" value="MDU0371445.1"/>
    <property type="molecule type" value="Genomic_DNA"/>
</dbReference>
<dbReference type="Pfam" id="PF00932">
    <property type="entry name" value="LTD"/>
    <property type="match status" value="1"/>
</dbReference>
<evidence type="ECO:0000313" key="3">
    <source>
        <dbReference type="Proteomes" id="UP001250698"/>
    </source>
</evidence>
<organism evidence="2 3">
    <name type="scientific">Hymenobacter endophyticus</name>
    <dbReference type="NCBI Taxonomy" id="3076335"/>
    <lineage>
        <taxon>Bacteria</taxon>
        <taxon>Pseudomonadati</taxon>
        <taxon>Bacteroidota</taxon>
        <taxon>Cytophagia</taxon>
        <taxon>Cytophagales</taxon>
        <taxon>Hymenobacteraceae</taxon>
        <taxon>Hymenobacter</taxon>
    </lineage>
</organism>
<dbReference type="Gene3D" id="2.60.40.10">
    <property type="entry name" value="Immunoglobulins"/>
    <property type="match status" value="2"/>
</dbReference>
<dbReference type="InterPro" id="IPR036415">
    <property type="entry name" value="Lamin_tail_dom_sf"/>
</dbReference>
<accession>A0ABU3TJQ1</accession>
<comment type="caution">
    <text evidence="2">The sequence shown here is derived from an EMBL/GenBank/DDBJ whole genome shotgun (WGS) entry which is preliminary data.</text>
</comment>
<proteinExistence type="predicted"/>